<gene>
    <name evidence="2" type="ORF">JGI1_02106</name>
</gene>
<dbReference type="OrthoDB" id="9783299at2"/>
<dbReference type="EMBL" id="FAOO01000022">
    <property type="protein sequence ID" value="CUU08522.1"/>
    <property type="molecule type" value="Genomic_DNA"/>
</dbReference>
<feature type="domain" description="DUF4397" evidence="1">
    <location>
        <begin position="44"/>
        <end position="145"/>
    </location>
</feature>
<dbReference type="Pfam" id="PF14344">
    <property type="entry name" value="DUF4397"/>
    <property type="match status" value="1"/>
</dbReference>
<evidence type="ECO:0000259" key="1">
    <source>
        <dbReference type="Pfam" id="PF14344"/>
    </source>
</evidence>
<sequence>MKCKFTVCLSVLIFAFLYLISGSGCINVDNPVIQPVDYRSSAKFVNLRSGTSLTVYVDGSQKATISFGDASQYFDLPAGSRVFVFDYGAGRDTIRQSLESEKKYSIFYVSGANVLFASERNTFDDPYPSGKALVRFLHLSPDLGTTKVIVNFANKDSIFTNIAFKGGTPYLEISSFPVKYTVIAGTDTVVKAWDSGVNGAGRYSVVVFGPRASLEKKLFKED</sequence>
<dbReference type="PROSITE" id="PS51257">
    <property type="entry name" value="PROKAR_LIPOPROTEIN"/>
    <property type="match status" value="1"/>
</dbReference>
<proteinExistence type="predicted"/>
<evidence type="ECO:0000313" key="2">
    <source>
        <dbReference type="EMBL" id="CUU08522.1"/>
    </source>
</evidence>
<name>A0A0S4NBI6_9BACT</name>
<dbReference type="Proteomes" id="UP000320623">
    <property type="component" value="Unassembled WGS sequence"/>
</dbReference>
<dbReference type="STRING" id="1643428.GCA_001442855_02063"/>
<protein>
    <recommendedName>
        <fullName evidence="1">DUF4397 domain-containing protein</fullName>
    </recommendedName>
</protein>
<organism evidence="2 3">
    <name type="scientific">Candidatus Thermokryptus mobilis</name>
    <dbReference type="NCBI Taxonomy" id="1643428"/>
    <lineage>
        <taxon>Bacteria</taxon>
        <taxon>Pseudomonadati</taxon>
        <taxon>Candidatus Kryptoniota</taxon>
        <taxon>Candidatus Thermokryptus</taxon>
    </lineage>
</organism>
<dbReference type="AlphaFoldDB" id="A0A0S4NBI6"/>
<evidence type="ECO:0000313" key="3">
    <source>
        <dbReference type="Proteomes" id="UP000320623"/>
    </source>
</evidence>
<keyword evidence="3" id="KW-1185">Reference proteome</keyword>
<accession>A0A0S4NBI6</accession>
<dbReference type="RefSeq" id="WP_140945817.1">
    <property type="nucleotide sequence ID" value="NZ_FAOO01000022.1"/>
</dbReference>
<dbReference type="InterPro" id="IPR025510">
    <property type="entry name" value="DUF4397"/>
</dbReference>
<reference evidence="3" key="1">
    <citation type="submission" date="2015-11" db="EMBL/GenBank/DDBJ databases">
        <authorList>
            <person name="Varghese N."/>
        </authorList>
    </citation>
    <scope>NUCLEOTIDE SEQUENCE [LARGE SCALE GENOMIC DNA]</scope>
</reference>